<feature type="transmembrane region" description="Helical" evidence="1">
    <location>
        <begin position="66"/>
        <end position="86"/>
    </location>
</feature>
<evidence type="ECO:0000313" key="3">
    <source>
        <dbReference type="Proteomes" id="UP001141950"/>
    </source>
</evidence>
<keyword evidence="3" id="KW-1185">Reference proteome</keyword>
<keyword evidence="1" id="KW-0472">Membrane</keyword>
<dbReference type="Proteomes" id="UP001141950">
    <property type="component" value="Unassembled WGS sequence"/>
</dbReference>
<protein>
    <submittedName>
        <fullName evidence="2">Uncharacterized protein</fullName>
    </submittedName>
</protein>
<evidence type="ECO:0000313" key="2">
    <source>
        <dbReference type="EMBL" id="MCR2803647.1"/>
    </source>
</evidence>
<feature type="transmembrane region" description="Helical" evidence="1">
    <location>
        <begin position="121"/>
        <end position="143"/>
    </location>
</feature>
<accession>A0A9X2SAB9</accession>
<dbReference type="InterPro" id="IPR048147">
    <property type="entry name" value="CBO0543-like"/>
</dbReference>
<reference evidence="2" key="1">
    <citation type="submission" date="2022-08" db="EMBL/GenBank/DDBJ databases">
        <title>The genomic sequence of strain Paenibacillus sp. SCIV0701.</title>
        <authorList>
            <person name="Zhao H."/>
        </authorList>
    </citation>
    <scope>NUCLEOTIDE SEQUENCE</scope>
    <source>
        <strain evidence="2">SCIV0701</strain>
    </source>
</reference>
<dbReference type="EMBL" id="JANIPJ010000004">
    <property type="protein sequence ID" value="MCR2803647.1"/>
    <property type="molecule type" value="Genomic_DNA"/>
</dbReference>
<gene>
    <name evidence="2" type="ORF">NQZ67_07085</name>
</gene>
<comment type="caution">
    <text evidence="2">The sequence shown here is derived from an EMBL/GenBank/DDBJ whole genome shotgun (WGS) entry which is preliminary data.</text>
</comment>
<dbReference type="AlphaFoldDB" id="A0A9X2SAB9"/>
<feature type="transmembrane region" description="Helical" evidence="1">
    <location>
        <begin position="98"/>
        <end position="115"/>
    </location>
</feature>
<dbReference type="NCBIfam" id="NF041644">
    <property type="entry name" value="CBO0543_fam"/>
    <property type="match status" value="1"/>
</dbReference>
<dbReference type="RefSeq" id="WP_257444122.1">
    <property type="nucleotide sequence ID" value="NZ_JANIPJ010000004.1"/>
</dbReference>
<keyword evidence="1" id="KW-1133">Transmembrane helix</keyword>
<name>A0A9X2SAB9_9BACL</name>
<keyword evidence="1" id="KW-0812">Transmembrane</keyword>
<evidence type="ECO:0000256" key="1">
    <source>
        <dbReference type="SAM" id="Phobius"/>
    </source>
</evidence>
<proteinExistence type="predicted"/>
<organism evidence="2 3">
    <name type="scientific">Paenibacillus soyae</name>
    <dbReference type="NCBI Taxonomy" id="2969249"/>
    <lineage>
        <taxon>Bacteria</taxon>
        <taxon>Bacillati</taxon>
        <taxon>Bacillota</taxon>
        <taxon>Bacilli</taxon>
        <taxon>Bacillales</taxon>
        <taxon>Paenibacillaceae</taxon>
        <taxon>Paenibacillus</taxon>
    </lineage>
</organism>
<feature type="transmembrane region" description="Helical" evidence="1">
    <location>
        <begin position="35"/>
        <end position="54"/>
    </location>
</feature>
<feature type="transmembrane region" description="Helical" evidence="1">
    <location>
        <begin position="6"/>
        <end position="23"/>
    </location>
</feature>
<sequence length="162" mass="19563">MTLDRIVLLSAWLLTIILIVCFIPRSKIREAQIVFMFKQVLTWPLGVLIVQFGLIEYPVREFPQAFHSSFSFDYFIYPATCVLFVLRFPEGENLLKRVGWYLLFPSWMTVIEVLIEKYTKLILYVTWHWYWTWFGLMITFFLSRQYYLWFIKRSKVTIGSES</sequence>